<dbReference type="PANTHER" id="PTHR30349:SF64">
    <property type="entry name" value="PROPHAGE INTEGRASE INTD-RELATED"/>
    <property type="match status" value="1"/>
</dbReference>
<dbReference type="EMBL" id="RJMB01000015">
    <property type="protein sequence ID" value="RNL83582.1"/>
    <property type="molecule type" value="Genomic_DNA"/>
</dbReference>
<feature type="compositionally biased region" description="Basic and acidic residues" evidence="2">
    <location>
        <begin position="333"/>
        <end position="356"/>
    </location>
</feature>
<dbReference type="PANTHER" id="PTHR30349">
    <property type="entry name" value="PHAGE INTEGRASE-RELATED"/>
    <property type="match status" value="1"/>
</dbReference>
<dbReference type="InterPro" id="IPR013762">
    <property type="entry name" value="Integrase-like_cat_sf"/>
</dbReference>
<dbReference type="Pfam" id="PF00589">
    <property type="entry name" value="Phage_integrase"/>
    <property type="match status" value="1"/>
</dbReference>
<dbReference type="GO" id="GO:0003677">
    <property type="term" value="F:DNA binding"/>
    <property type="evidence" value="ECO:0007669"/>
    <property type="project" value="InterPro"/>
</dbReference>
<dbReference type="OrthoDB" id="3773913at2"/>
<keyword evidence="5" id="KW-1185">Reference proteome</keyword>
<dbReference type="RefSeq" id="WP_123202041.1">
    <property type="nucleotide sequence ID" value="NZ_RJMB01000015.1"/>
</dbReference>
<proteinExistence type="predicted"/>
<dbReference type="PROSITE" id="PS51898">
    <property type="entry name" value="TYR_RECOMBINASE"/>
    <property type="match status" value="1"/>
</dbReference>
<reference evidence="4 5" key="1">
    <citation type="submission" date="2018-11" db="EMBL/GenBank/DDBJ databases">
        <title>The genome draft of YIM 96095.</title>
        <authorList>
            <person name="Tang S.-K."/>
            <person name="Chunyu W.-X."/>
            <person name="Feng Y.-Z."/>
        </authorList>
    </citation>
    <scope>NUCLEOTIDE SEQUENCE [LARGE SCALE GENOMIC DNA]</scope>
    <source>
        <strain evidence="4 5">YIM 96095</strain>
    </source>
</reference>
<dbReference type="Gene3D" id="1.10.443.10">
    <property type="entry name" value="Intergrase catalytic core"/>
    <property type="match status" value="1"/>
</dbReference>
<evidence type="ECO:0000313" key="4">
    <source>
        <dbReference type="EMBL" id="RNL83582.1"/>
    </source>
</evidence>
<dbReference type="GO" id="GO:0015074">
    <property type="term" value="P:DNA integration"/>
    <property type="evidence" value="ECO:0007669"/>
    <property type="project" value="InterPro"/>
</dbReference>
<accession>A0A3N0E6U7</accession>
<evidence type="ECO:0000313" key="5">
    <source>
        <dbReference type="Proteomes" id="UP000269198"/>
    </source>
</evidence>
<gene>
    <name evidence="4" type="ORF">EFW17_15105</name>
</gene>
<dbReference type="SUPFAM" id="SSF56349">
    <property type="entry name" value="DNA breaking-rejoining enzymes"/>
    <property type="match status" value="1"/>
</dbReference>
<feature type="domain" description="Tyr recombinase" evidence="3">
    <location>
        <begin position="246"/>
        <end position="473"/>
    </location>
</feature>
<protein>
    <submittedName>
        <fullName evidence="4">Integrase</fullName>
    </submittedName>
</protein>
<evidence type="ECO:0000259" key="3">
    <source>
        <dbReference type="PROSITE" id="PS51898"/>
    </source>
</evidence>
<dbReference type="Proteomes" id="UP000269198">
    <property type="component" value="Unassembled WGS sequence"/>
</dbReference>
<evidence type="ECO:0000256" key="1">
    <source>
        <dbReference type="ARBA" id="ARBA00023172"/>
    </source>
</evidence>
<dbReference type="AlphaFoldDB" id="A0A3N0E6U7"/>
<feature type="region of interest" description="Disordered" evidence="2">
    <location>
        <begin position="333"/>
        <end position="359"/>
    </location>
</feature>
<dbReference type="InterPro" id="IPR050090">
    <property type="entry name" value="Tyrosine_recombinase_XerCD"/>
</dbReference>
<dbReference type="InterPro" id="IPR002104">
    <property type="entry name" value="Integrase_catalytic"/>
</dbReference>
<organism evidence="4 5">
    <name type="scientific">Halostreptopolyspora alba</name>
    <dbReference type="NCBI Taxonomy" id="2487137"/>
    <lineage>
        <taxon>Bacteria</taxon>
        <taxon>Bacillati</taxon>
        <taxon>Actinomycetota</taxon>
        <taxon>Actinomycetes</taxon>
        <taxon>Streptosporangiales</taxon>
        <taxon>Nocardiopsidaceae</taxon>
        <taxon>Halostreptopolyspora</taxon>
    </lineage>
</organism>
<dbReference type="InterPro" id="IPR011010">
    <property type="entry name" value="DNA_brk_join_enz"/>
</dbReference>
<dbReference type="GO" id="GO:0006310">
    <property type="term" value="P:DNA recombination"/>
    <property type="evidence" value="ECO:0007669"/>
    <property type="project" value="UniProtKB-KW"/>
</dbReference>
<sequence length="481" mass="54165">MDDATYDVRIWKKIEIYKGKRKTTHWVRWRVGESTFKEPHSTAALADSFRSELVAAANSGEKFSLITGRPVSWESRKKEETSWFAFVCEYMDEHWSNASASHRKDRAKYLANATMALLDESAPGRPEDANARGALRNWAFNTAHRGTDRTAEVDATLKWLEKHTLPVSAIADPVVARRVLTRITSKLPENGGGTLGAKAAVKAKRILSHCLDFAVERGHLPANPVSFQRNPTGAIKWKPPKVSNVVDRRAVPNPKQARGLLNAVDAQPRTGYLLMPFFAVMYFAALRPEEAANLTWANVSLPEFIWDNEAQTWSEPENSWGEITVGVVTPDVGRRWTDTGKQRDCRSPKGRAEGESRTVPCGPKLSRILWEHRHREVQGPHGLVFFGETGRQIATSTYSKVWKRARKDALTEEQFNSPLAKRPYDLRHACVSTWLNQGVNPAQIAEWAGHSLDVLLRIYARCLDGGEQEARRRAEDGFNDF</sequence>
<keyword evidence="1" id="KW-0233">DNA recombination</keyword>
<evidence type="ECO:0000256" key="2">
    <source>
        <dbReference type="SAM" id="MobiDB-lite"/>
    </source>
</evidence>
<name>A0A3N0E6U7_9ACTN</name>
<comment type="caution">
    <text evidence="4">The sequence shown here is derived from an EMBL/GenBank/DDBJ whole genome shotgun (WGS) entry which is preliminary data.</text>
</comment>